<dbReference type="HOGENOM" id="CLU_000288_2_2_1"/>
<evidence type="ECO:0000259" key="12">
    <source>
        <dbReference type="PROSITE" id="PS50011"/>
    </source>
</evidence>
<dbReference type="PANTHER" id="PTHR47167:SF4">
    <property type="entry name" value="SERINE_THREONINE-PROTEIN KINASE TAO"/>
    <property type="match status" value="1"/>
</dbReference>
<dbReference type="CDD" id="cd06607">
    <property type="entry name" value="STKc_TAO"/>
    <property type="match status" value="1"/>
</dbReference>
<feature type="domain" description="Protein kinase" evidence="12">
    <location>
        <begin position="25"/>
        <end position="279"/>
    </location>
</feature>
<dbReference type="InterPro" id="IPR051234">
    <property type="entry name" value="TAO_STE20_kinase"/>
</dbReference>
<keyword evidence="5" id="KW-0418">Kinase</keyword>
<feature type="region of interest" description="Disordered" evidence="11">
    <location>
        <begin position="318"/>
        <end position="382"/>
    </location>
</feature>
<feature type="coiled-coil region" evidence="10">
    <location>
        <begin position="548"/>
        <end position="598"/>
    </location>
</feature>
<feature type="compositionally biased region" description="Low complexity" evidence="11">
    <location>
        <begin position="350"/>
        <end position="359"/>
    </location>
</feature>
<evidence type="ECO:0000256" key="4">
    <source>
        <dbReference type="ARBA" id="ARBA00022741"/>
    </source>
</evidence>
<evidence type="ECO:0000256" key="9">
    <source>
        <dbReference type="PROSITE-ProRule" id="PRU10141"/>
    </source>
</evidence>
<dbReference type="OrthoDB" id="10016527at2759"/>
<name>B3S6A2_TRIAD</name>
<comment type="catalytic activity">
    <reaction evidence="7">
        <text>L-threonyl-[protein] + ATP = O-phospho-L-threonyl-[protein] + ADP + H(+)</text>
        <dbReference type="Rhea" id="RHEA:46608"/>
        <dbReference type="Rhea" id="RHEA-COMP:11060"/>
        <dbReference type="Rhea" id="RHEA-COMP:11605"/>
        <dbReference type="ChEBI" id="CHEBI:15378"/>
        <dbReference type="ChEBI" id="CHEBI:30013"/>
        <dbReference type="ChEBI" id="CHEBI:30616"/>
        <dbReference type="ChEBI" id="CHEBI:61977"/>
        <dbReference type="ChEBI" id="CHEBI:456216"/>
        <dbReference type="EC" id="2.7.11.1"/>
    </reaction>
</comment>
<dbReference type="Proteomes" id="UP000009022">
    <property type="component" value="Unassembled WGS sequence"/>
</dbReference>
<evidence type="ECO:0000313" key="13">
    <source>
        <dbReference type="EMBL" id="EDV21721.1"/>
    </source>
</evidence>
<feature type="coiled-coil region" evidence="10">
    <location>
        <begin position="700"/>
        <end position="765"/>
    </location>
</feature>
<keyword evidence="14" id="KW-1185">Reference proteome</keyword>
<dbReference type="SUPFAM" id="SSF56112">
    <property type="entry name" value="Protein kinase-like (PK-like)"/>
    <property type="match status" value="1"/>
</dbReference>
<dbReference type="Gene3D" id="3.30.200.20">
    <property type="entry name" value="Phosphorylase Kinase, domain 1"/>
    <property type="match status" value="1"/>
</dbReference>
<dbReference type="GO" id="GO:0005737">
    <property type="term" value="C:cytoplasm"/>
    <property type="evidence" value="ECO:0000318"/>
    <property type="project" value="GO_Central"/>
</dbReference>
<keyword evidence="10" id="KW-0175">Coiled coil</keyword>
<dbReference type="GeneID" id="6756949"/>
<dbReference type="AlphaFoldDB" id="B3S6A2"/>
<feature type="region of interest" description="Disordered" evidence="11">
    <location>
        <begin position="633"/>
        <end position="666"/>
    </location>
</feature>
<protein>
    <recommendedName>
        <fullName evidence="1">non-specific serine/threonine protein kinase</fullName>
        <ecNumber evidence="1">2.7.11.1</ecNumber>
    </recommendedName>
</protein>
<dbReference type="OMA" id="QKKEYKH"/>
<dbReference type="FunFam" id="1.10.510.10:FF:000877">
    <property type="entry name" value="TAO kinase 2"/>
    <property type="match status" value="1"/>
</dbReference>
<keyword evidence="2" id="KW-0723">Serine/threonine-protein kinase</keyword>
<feature type="compositionally biased region" description="Polar residues" evidence="11">
    <location>
        <begin position="320"/>
        <end position="335"/>
    </location>
</feature>
<evidence type="ECO:0000256" key="3">
    <source>
        <dbReference type="ARBA" id="ARBA00022679"/>
    </source>
</evidence>
<evidence type="ECO:0000256" key="11">
    <source>
        <dbReference type="SAM" id="MobiDB-lite"/>
    </source>
</evidence>
<dbReference type="PANTHER" id="PTHR47167">
    <property type="entry name" value="SERINE/THREONINE-PROTEIN KINASE TAO1-LIKE PROTEIN"/>
    <property type="match status" value="1"/>
</dbReference>
<dbReference type="InterPro" id="IPR017441">
    <property type="entry name" value="Protein_kinase_ATP_BS"/>
</dbReference>
<dbReference type="InParanoid" id="B3S6A2"/>
<sequence length="865" mass="102094">MPSTTGWNDPNVGEYFSHENPNKKFNILREIGHGSFGAVYFARNKSNSQAMAIKKMSFNGKNSEEKWQEIIKEISFLRSCSHKNIIEYYGCYLVDDYVWLSMEYCIGSAADIVEVHKDLLHENEVAAICIGTLEGLRYLHSTNRIHRDVKAGNVLLTSEGVVKLGDFGSASLKCPATTFVGSPYWMAPEVILSMDEGPYDGKADVWSLGITCIELAERKPPLINMNAMSALYHIAQNDPPTLKESPRWSVAFVSFVAKCLNKDAKDRPSTEDLMLHEFVTQDRPAHILFNLIQRTKEAVRTMDSLSYKRLKKIVIEESEQTNINSQPATEQQRNGPTMPHIDHDSDDDNSSQSSSNIAEISDRSMNEPVRENESSEDRDLLGQDRFATIRPISFVSRERREHASHNNYREQLLIYTRMRQQHQHQLQSLNAKLTSELHEQIKQLDKDHESFLHGTERELERIRNKHKGDLEQNLRACVTEEKKYWKTVRDKNEQEMKQFNSQQKADFKIIKTSIKKELDEMSCSSKDRETMKRKKLDEVLQRQSEDERRKLQELRNGADLKLRQFRKEQLLCHHNLEKQLLQQELNFMQQRKDQSHETLQRHLEIINDTESKHMKVIQDLRLAQQQKQHRIEWDNENEYERQRRNEQRKKQLIAQRQQPRNLKTQKDRIKRQFADMVKTQNRQFKSYEKQLLQREPREKHREISKQLKEERNRKMAALEEQYDKTIVDLVEEQASRLTESQTIEQQALERMLQQEKEMLSAYQSRMMIQMKTQNEKERTECEEKITNRRKEMDSRKMEESMALQQLRLERQQELQQRHQYELNFFKESLDASLSHLYKSSSTSSGIRNFGKSQSFMNKKESAHEY</sequence>
<comment type="catalytic activity">
    <reaction evidence="8">
        <text>L-seryl-[protein] + ATP = O-phospho-L-seryl-[protein] + ADP + H(+)</text>
        <dbReference type="Rhea" id="RHEA:17989"/>
        <dbReference type="Rhea" id="RHEA-COMP:9863"/>
        <dbReference type="Rhea" id="RHEA-COMP:11604"/>
        <dbReference type="ChEBI" id="CHEBI:15378"/>
        <dbReference type="ChEBI" id="CHEBI:29999"/>
        <dbReference type="ChEBI" id="CHEBI:30616"/>
        <dbReference type="ChEBI" id="CHEBI:83421"/>
        <dbReference type="ChEBI" id="CHEBI:456216"/>
        <dbReference type="EC" id="2.7.11.1"/>
    </reaction>
</comment>
<dbReference type="Pfam" id="PF00069">
    <property type="entry name" value="Pkinase"/>
    <property type="match status" value="1"/>
</dbReference>
<dbReference type="STRING" id="10228.B3S6A2"/>
<evidence type="ECO:0000256" key="8">
    <source>
        <dbReference type="ARBA" id="ARBA00048679"/>
    </source>
</evidence>
<evidence type="ECO:0000256" key="2">
    <source>
        <dbReference type="ARBA" id="ARBA00022527"/>
    </source>
</evidence>
<dbReference type="KEGG" id="tad:TRIADDRAFT_30095"/>
<evidence type="ECO:0000256" key="10">
    <source>
        <dbReference type="SAM" id="Coils"/>
    </source>
</evidence>
<dbReference type="GO" id="GO:0005524">
    <property type="term" value="F:ATP binding"/>
    <property type="evidence" value="ECO:0007669"/>
    <property type="project" value="UniProtKB-UniRule"/>
</dbReference>
<evidence type="ECO:0000256" key="6">
    <source>
        <dbReference type="ARBA" id="ARBA00022840"/>
    </source>
</evidence>
<evidence type="ECO:0000313" key="14">
    <source>
        <dbReference type="Proteomes" id="UP000009022"/>
    </source>
</evidence>
<dbReference type="GO" id="GO:0048812">
    <property type="term" value="P:neuron projection morphogenesis"/>
    <property type="evidence" value="ECO:0000318"/>
    <property type="project" value="GO_Central"/>
</dbReference>
<dbReference type="eggNOG" id="KOG0577">
    <property type="taxonomic scope" value="Eukaryota"/>
</dbReference>
<evidence type="ECO:0000256" key="7">
    <source>
        <dbReference type="ARBA" id="ARBA00047899"/>
    </source>
</evidence>
<dbReference type="InterPro" id="IPR011009">
    <property type="entry name" value="Kinase-like_dom_sf"/>
</dbReference>
<accession>B3S6A2</accession>
<dbReference type="PROSITE" id="PS50011">
    <property type="entry name" value="PROTEIN_KINASE_DOM"/>
    <property type="match status" value="1"/>
</dbReference>
<keyword evidence="6 9" id="KW-0067">ATP-binding</keyword>
<keyword evidence="3" id="KW-0808">Transferase</keyword>
<gene>
    <name evidence="13" type="ORF">TRIADDRAFT_30095</name>
</gene>
<dbReference type="InterPro" id="IPR000719">
    <property type="entry name" value="Prot_kinase_dom"/>
</dbReference>
<dbReference type="GO" id="GO:0043408">
    <property type="term" value="P:regulation of MAPK cascade"/>
    <property type="evidence" value="ECO:0000318"/>
    <property type="project" value="GO_Central"/>
</dbReference>
<feature type="binding site" evidence="9">
    <location>
        <position position="55"/>
    </location>
    <ligand>
        <name>ATP</name>
        <dbReference type="ChEBI" id="CHEBI:30616"/>
    </ligand>
</feature>
<dbReference type="EC" id="2.7.11.1" evidence="1"/>
<dbReference type="EMBL" id="DS985252">
    <property type="protein sequence ID" value="EDV21721.1"/>
    <property type="molecule type" value="Genomic_DNA"/>
</dbReference>
<dbReference type="CTD" id="6756949"/>
<feature type="compositionally biased region" description="Basic and acidic residues" evidence="11">
    <location>
        <begin position="360"/>
        <end position="382"/>
    </location>
</feature>
<dbReference type="PROSITE" id="PS00107">
    <property type="entry name" value="PROTEIN_KINASE_ATP"/>
    <property type="match status" value="1"/>
</dbReference>
<dbReference type="SMART" id="SM00220">
    <property type="entry name" value="S_TKc"/>
    <property type="match status" value="1"/>
</dbReference>
<reference evidence="13 14" key="1">
    <citation type="journal article" date="2008" name="Nature">
        <title>The Trichoplax genome and the nature of placozoans.</title>
        <authorList>
            <person name="Srivastava M."/>
            <person name="Begovic E."/>
            <person name="Chapman J."/>
            <person name="Putnam N.H."/>
            <person name="Hellsten U."/>
            <person name="Kawashima T."/>
            <person name="Kuo A."/>
            <person name="Mitros T."/>
            <person name="Salamov A."/>
            <person name="Carpenter M.L."/>
            <person name="Signorovitch A.Y."/>
            <person name="Moreno M.A."/>
            <person name="Kamm K."/>
            <person name="Grimwood J."/>
            <person name="Schmutz J."/>
            <person name="Shapiro H."/>
            <person name="Grigoriev I.V."/>
            <person name="Buss L.W."/>
            <person name="Schierwater B."/>
            <person name="Dellaporta S.L."/>
            <person name="Rokhsar D.S."/>
        </authorList>
    </citation>
    <scope>NUCLEOTIDE SEQUENCE [LARGE SCALE GENOMIC DNA]</scope>
    <source>
        <strain evidence="13 14">Grell-BS-1999</strain>
    </source>
</reference>
<dbReference type="RefSeq" id="XP_002115869.1">
    <property type="nucleotide sequence ID" value="XM_002115833.1"/>
</dbReference>
<keyword evidence="4 9" id="KW-0547">Nucleotide-binding</keyword>
<dbReference type="PhylomeDB" id="B3S6A2"/>
<feature type="compositionally biased region" description="Basic and acidic residues" evidence="11">
    <location>
        <begin position="633"/>
        <end position="649"/>
    </location>
</feature>
<evidence type="ECO:0000256" key="5">
    <source>
        <dbReference type="ARBA" id="ARBA00022777"/>
    </source>
</evidence>
<dbReference type="GO" id="GO:0000165">
    <property type="term" value="P:MAPK cascade"/>
    <property type="evidence" value="ECO:0000318"/>
    <property type="project" value="GO_Central"/>
</dbReference>
<proteinExistence type="predicted"/>
<evidence type="ECO:0000256" key="1">
    <source>
        <dbReference type="ARBA" id="ARBA00012513"/>
    </source>
</evidence>
<dbReference type="GO" id="GO:0004674">
    <property type="term" value="F:protein serine/threonine kinase activity"/>
    <property type="evidence" value="ECO:0000318"/>
    <property type="project" value="GO_Central"/>
</dbReference>
<organism evidence="13 14">
    <name type="scientific">Trichoplax adhaerens</name>
    <name type="common">Trichoplax reptans</name>
    <dbReference type="NCBI Taxonomy" id="10228"/>
    <lineage>
        <taxon>Eukaryota</taxon>
        <taxon>Metazoa</taxon>
        <taxon>Placozoa</taxon>
        <taxon>Uniplacotomia</taxon>
        <taxon>Trichoplacea</taxon>
        <taxon>Trichoplacidae</taxon>
        <taxon>Trichoplax</taxon>
    </lineage>
</organism>
<dbReference type="FunCoup" id="B3S6A2">
    <property type="interactions" value="2288"/>
</dbReference>
<dbReference type="Gene3D" id="1.10.510.10">
    <property type="entry name" value="Transferase(Phosphotransferase) domain 1"/>
    <property type="match status" value="1"/>
</dbReference>